<dbReference type="InterPro" id="IPR011227">
    <property type="entry name" value="UCP029730"/>
</dbReference>
<gene>
    <name evidence="1" type="ORF">R2G56_13440</name>
</gene>
<dbReference type="Pfam" id="PF05013">
    <property type="entry name" value="FGase"/>
    <property type="match status" value="1"/>
</dbReference>
<dbReference type="SUPFAM" id="SSF53187">
    <property type="entry name" value="Zn-dependent exopeptidases"/>
    <property type="match status" value="1"/>
</dbReference>
<dbReference type="RefSeq" id="WP_317561602.1">
    <property type="nucleotide sequence ID" value="NZ_JAWLIP010000006.1"/>
</dbReference>
<evidence type="ECO:0000313" key="1">
    <source>
        <dbReference type="EMBL" id="MDV6227296.1"/>
    </source>
</evidence>
<accession>A0ABU4AM21</accession>
<evidence type="ECO:0000313" key="2">
    <source>
        <dbReference type="Proteomes" id="UP001185659"/>
    </source>
</evidence>
<organism evidence="1 2">
    <name type="scientific">Nitratireductor aquimarinus</name>
    <dbReference type="NCBI Taxonomy" id="889300"/>
    <lineage>
        <taxon>Bacteria</taxon>
        <taxon>Pseudomonadati</taxon>
        <taxon>Pseudomonadota</taxon>
        <taxon>Alphaproteobacteria</taxon>
        <taxon>Hyphomicrobiales</taxon>
        <taxon>Phyllobacteriaceae</taxon>
        <taxon>Nitratireductor</taxon>
    </lineage>
</organism>
<dbReference type="PIRSF" id="PIRSF029730">
    <property type="entry name" value="UCP029730"/>
    <property type="match status" value="1"/>
</dbReference>
<sequence>MSDLNETAPLRVLAAHEPHPLETFNESAVSDYFIICEHAGRRIPQSLGTMGLSETDLKRHIAWDIGALSVAKKLSGLLNAPLYTQRYSRLVCDCNRQPDVATFAPEVSEGTEVPANRNLSASARNMRANEIFWPFHNAVSAALDERTMIGRKTRLVTIHSFTPVFLGKSRPWEIGILFNRDETLSPAMLDWFRKNTDLCVGSNQPYAVSDATDYAVPVHGEKRGIPCVEIEIRNDLIASETDAGEWADLVARGLVAAEPQL</sequence>
<comment type="caution">
    <text evidence="1">The sequence shown here is derived from an EMBL/GenBank/DDBJ whole genome shotgun (WGS) entry which is preliminary data.</text>
</comment>
<dbReference type="Gene3D" id="3.40.630.40">
    <property type="entry name" value="Zn-dependent exopeptidases"/>
    <property type="match status" value="1"/>
</dbReference>
<protein>
    <submittedName>
        <fullName evidence="1">N-formylglutamate amidohydrolase</fullName>
    </submittedName>
</protein>
<dbReference type="Proteomes" id="UP001185659">
    <property type="component" value="Unassembled WGS sequence"/>
</dbReference>
<dbReference type="EMBL" id="JAWLIP010000006">
    <property type="protein sequence ID" value="MDV6227296.1"/>
    <property type="molecule type" value="Genomic_DNA"/>
</dbReference>
<keyword evidence="2" id="KW-1185">Reference proteome</keyword>
<name>A0ABU4AM21_9HYPH</name>
<reference evidence="1 2" key="1">
    <citation type="submission" date="2023-10" db="EMBL/GenBank/DDBJ databases">
        <authorList>
            <person name="Venkata Ramana C."/>
            <person name="Sasikala C."/>
            <person name="Dhurka M."/>
        </authorList>
    </citation>
    <scope>NUCLEOTIDE SEQUENCE [LARGE SCALE GENOMIC DNA]</scope>
    <source>
        <strain evidence="1 2">KCTC 32151</strain>
    </source>
</reference>
<dbReference type="InterPro" id="IPR007709">
    <property type="entry name" value="N-FG_amidohydro"/>
</dbReference>
<proteinExistence type="predicted"/>